<dbReference type="Gene3D" id="1.10.533.10">
    <property type="entry name" value="Death Domain, Fas"/>
    <property type="match status" value="1"/>
</dbReference>
<reference evidence="2 3" key="1">
    <citation type="journal article" date="2007" name="Nature">
        <title>Genome of the marsupial Monodelphis domestica reveals innovation in non-coding sequences.</title>
        <authorList>
            <person name="Mikkelsen T.S."/>
            <person name="Wakefield M.J."/>
            <person name="Aken B."/>
            <person name="Amemiya C.T."/>
            <person name="Chang J.L."/>
            <person name="Duke S."/>
            <person name="Garber M."/>
            <person name="Gentles A.J."/>
            <person name="Goodstadt L."/>
            <person name="Heger A."/>
            <person name="Jurka J."/>
            <person name="Kamal M."/>
            <person name="Mauceli E."/>
            <person name="Searle S.M."/>
            <person name="Sharpe T."/>
            <person name="Baker M.L."/>
            <person name="Batzer M.A."/>
            <person name="Benos P.V."/>
            <person name="Belov K."/>
            <person name="Clamp M."/>
            <person name="Cook A."/>
            <person name="Cuff J."/>
            <person name="Das R."/>
            <person name="Davidow L."/>
            <person name="Deakin J.E."/>
            <person name="Fazzari M.J."/>
            <person name="Glass J.L."/>
            <person name="Grabherr M."/>
            <person name="Greally J.M."/>
            <person name="Gu W."/>
            <person name="Hore T.A."/>
            <person name="Huttley G.A."/>
            <person name="Kleber M."/>
            <person name="Jirtle R.L."/>
            <person name="Koina E."/>
            <person name="Lee J.T."/>
            <person name="Mahony S."/>
            <person name="Marra M.A."/>
            <person name="Miller R.D."/>
            <person name="Nicholls R.D."/>
            <person name="Oda M."/>
            <person name="Papenfuss A.T."/>
            <person name="Parra Z.E."/>
            <person name="Pollock D.D."/>
            <person name="Ray D.A."/>
            <person name="Schein J.E."/>
            <person name="Speed T.P."/>
            <person name="Thompson K."/>
            <person name="VandeBerg J.L."/>
            <person name="Wade C.M."/>
            <person name="Walker J.A."/>
            <person name="Waters P.D."/>
            <person name="Webber C."/>
            <person name="Weidman J.R."/>
            <person name="Xie X."/>
            <person name="Zody M.C."/>
            <person name="Baldwin J."/>
            <person name="Abdouelleil A."/>
            <person name="Abdulkadir J."/>
            <person name="Abebe A."/>
            <person name="Abera B."/>
            <person name="Abreu J."/>
            <person name="Acer S.C."/>
            <person name="Aftuck L."/>
            <person name="Alexander A."/>
            <person name="An P."/>
            <person name="Anderson E."/>
            <person name="Anderson S."/>
            <person name="Arachi H."/>
            <person name="Azer M."/>
            <person name="Bachantsang P."/>
            <person name="Barry A."/>
            <person name="Bayul T."/>
            <person name="Berlin A."/>
            <person name="Bessette D."/>
            <person name="Bloom T."/>
            <person name="Bloom T."/>
            <person name="Boguslavskiy L."/>
            <person name="Bonnet C."/>
            <person name="Boukhgalter B."/>
            <person name="Bourzgui I."/>
            <person name="Brown A."/>
            <person name="Cahill P."/>
            <person name="Channer S."/>
            <person name="Cheshatsang Y."/>
            <person name="Chuda L."/>
            <person name="Citroen M."/>
            <person name="Collymore A."/>
            <person name="Cooke P."/>
            <person name="Costello M."/>
            <person name="D'Aco K."/>
            <person name="Daza R."/>
            <person name="De Haan G."/>
            <person name="DeGray S."/>
            <person name="DeMaso C."/>
            <person name="Dhargay N."/>
            <person name="Dooley K."/>
            <person name="Dooley E."/>
            <person name="Doricent M."/>
            <person name="Dorje P."/>
            <person name="Dorjee K."/>
            <person name="Dupes A."/>
            <person name="Elong R."/>
            <person name="Falk J."/>
            <person name="Farina A."/>
            <person name="Faro S."/>
            <person name="Ferguson D."/>
            <person name="Fisher S."/>
            <person name="Foley C.D."/>
            <person name="Franke A."/>
            <person name="Friedrich D."/>
            <person name="Gadbois L."/>
            <person name="Gearin G."/>
            <person name="Gearin C.R."/>
            <person name="Giannoukos G."/>
            <person name="Goode T."/>
            <person name="Graham J."/>
            <person name="Grandbois E."/>
            <person name="Grewal S."/>
            <person name="Gyaltsen K."/>
            <person name="Hafez N."/>
            <person name="Hagos B."/>
            <person name="Hall J."/>
            <person name="Henson C."/>
            <person name="Hollinger A."/>
            <person name="Honan T."/>
            <person name="Huard M.D."/>
            <person name="Hughes L."/>
            <person name="Hurhula B."/>
            <person name="Husby M.E."/>
            <person name="Kamat A."/>
            <person name="Kanga B."/>
            <person name="Kashin S."/>
            <person name="Khazanovich D."/>
            <person name="Kisner P."/>
            <person name="Lance K."/>
            <person name="Lara M."/>
            <person name="Lee W."/>
            <person name="Lennon N."/>
            <person name="Letendre F."/>
            <person name="LeVine R."/>
            <person name="Lipovsky A."/>
            <person name="Liu X."/>
            <person name="Liu J."/>
            <person name="Liu S."/>
            <person name="Lokyitsang T."/>
            <person name="Lokyitsang Y."/>
            <person name="Lubonja R."/>
            <person name="Lui A."/>
            <person name="MacDonald P."/>
            <person name="Magnisalis V."/>
            <person name="Maru K."/>
            <person name="Matthews C."/>
            <person name="McCusker W."/>
            <person name="McDonough S."/>
            <person name="Mehta T."/>
            <person name="Meldrim J."/>
            <person name="Meneus L."/>
            <person name="Mihai O."/>
            <person name="Mihalev A."/>
            <person name="Mihova T."/>
            <person name="Mittelman R."/>
            <person name="Mlenga V."/>
            <person name="Montmayeur A."/>
            <person name="Mulrain L."/>
            <person name="Navidi A."/>
            <person name="Naylor J."/>
            <person name="Negash T."/>
            <person name="Nguyen T."/>
            <person name="Nguyen N."/>
            <person name="Nicol R."/>
            <person name="Norbu C."/>
            <person name="Norbu N."/>
            <person name="Novod N."/>
            <person name="O'Neill B."/>
            <person name="Osman S."/>
            <person name="Markiewicz E."/>
            <person name="Oyono O.L."/>
            <person name="Patti C."/>
            <person name="Phunkhang P."/>
            <person name="Pierre F."/>
            <person name="Priest M."/>
            <person name="Raghuraman S."/>
            <person name="Rege F."/>
            <person name="Reyes R."/>
            <person name="Rise C."/>
            <person name="Rogov P."/>
            <person name="Ross K."/>
            <person name="Ryan E."/>
            <person name="Settipalli S."/>
            <person name="Shea T."/>
            <person name="Sherpa N."/>
            <person name="Shi L."/>
            <person name="Shih D."/>
            <person name="Sparrow T."/>
            <person name="Spaulding J."/>
            <person name="Stalker J."/>
            <person name="Stange-Thomann N."/>
            <person name="Stavropoulos S."/>
            <person name="Stone C."/>
            <person name="Strader C."/>
            <person name="Tesfaye S."/>
            <person name="Thomson T."/>
            <person name="Thoulutsang Y."/>
            <person name="Thoulutsang D."/>
            <person name="Topham K."/>
            <person name="Topping I."/>
            <person name="Tsamla T."/>
            <person name="Vassiliev H."/>
            <person name="Vo A."/>
            <person name="Wangchuk T."/>
            <person name="Wangdi T."/>
            <person name="Weiand M."/>
            <person name="Wilkinson J."/>
            <person name="Wilson A."/>
            <person name="Yadav S."/>
            <person name="Young G."/>
            <person name="Yu Q."/>
            <person name="Zembek L."/>
            <person name="Zhong D."/>
            <person name="Zimmer A."/>
            <person name="Zwirko Z."/>
            <person name="Jaffe D.B."/>
            <person name="Alvarez P."/>
            <person name="Brockman W."/>
            <person name="Butler J."/>
            <person name="Chin C."/>
            <person name="Gnerre S."/>
            <person name="MacCallum I."/>
            <person name="Graves J.A."/>
            <person name="Ponting C.P."/>
            <person name="Breen M."/>
            <person name="Samollow P.B."/>
            <person name="Lander E.S."/>
            <person name="Lindblad-Toh K."/>
        </authorList>
    </citation>
    <scope>NUCLEOTIDE SEQUENCE [LARGE SCALE GENOMIC DNA]</scope>
</reference>
<dbReference type="InParanoid" id="A0A5F8GVR1"/>
<keyword evidence="3" id="KW-1185">Reference proteome</keyword>
<dbReference type="Proteomes" id="UP000002280">
    <property type="component" value="Chromosome 4"/>
</dbReference>
<dbReference type="GO" id="GO:0032651">
    <property type="term" value="P:regulation of interleukin-1 beta production"/>
    <property type="evidence" value="ECO:0007669"/>
    <property type="project" value="UniProtKB-ARBA"/>
</dbReference>
<dbReference type="Ensembl" id="ENSMODT00000064438.1">
    <property type="protein sequence ID" value="ENSMODP00000051602.1"/>
    <property type="gene ID" value="ENSMODG00000044732.1"/>
</dbReference>
<dbReference type="GO" id="GO:0006508">
    <property type="term" value="P:proteolysis"/>
    <property type="evidence" value="ECO:0007669"/>
    <property type="project" value="InterPro"/>
</dbReference>
<dbReference type="InterPro" id="IPR001315">
    <property type="entry name" value="CARD"/>
</dbReference>
<reference evidence="2" key="3">
    <citation type="submission" date="2025-09" db="UniProtKB">
        <authorList>
            <consortium name="Ensembl"/>
        </authorList>
    </citation>
    <scope>IDENTIFICATION</scope>
</reference>
<evidence type="ECO:0000259" key="1">
    <source>
        <dbReference type="PROSITE" id="PS50209"/>
    </source>
</evidence>
<dbReference type="SUPFAM" id="SSF47986">
    <property type="entry name" value="DEATH domain"/>
    <property type="match status" value="1"/>
</dbReference>
<reference evidence="2" key="2">
    <citation type="submission" date="2025-08" db="UniProtKB">
        <authorList>
            <consortium name="Ensembl"/>
        </authorList>
    </citation>
    <scope>IDENTIFICATION</scope>
</reference>
<dbReference type="InterPro" id="IPR011029">
    <property type="entry name" value="DEATH-like_dom_sf"/>
</dbReference>
<dbReference type="Pfam" id="PF00619">
    <property type="entry name" value="CARD"/>
    <property type="match status" value="1"/>
</dbReference>
<sequence>MSDEGRRKNFVESVDKSVINDLLDDMMEAKVLNQEEIEEILDQSPTIMRRARVLIDYVIRRGSKACKLFIECIWRRDKHLAEKMKLPPQSKNKY</sequence>
<dbReference type="GO" id="GO:0004197">
    <property type="term" value="F:cysteine-type endopeptidase activity"/>
    <property type="evidence" value="ECO:0007669"/>
    <property type="project" value="InterPro"/>
</dbReference>
<dbReference type="InterPro" id="IPR002398">
    <property type="entry name" value="Pept_C14"/>
</dbReference>
<proteinExistence type="predicted"/>
<dbReference type="FunFam" id="1.10.533.10:FF:000031">
    <property type="entry name" value="Caspase 1, isoform CRA_b"/>
    <property type="match status" value="1"/>
</dbReference>
<dbReference type="GeneTree" id="ENSGT00940000169191"/>
<dbReference type="OMA" id="IFISHIC"/>
<feature type="domain" description="CARD" evidence="1">
    <location>
        <begin position="1"/>
        <end position="88"/>
    </location>
</feature>
<name>A0A5F8GVR1_MONDO</name>
<dbReference type="SMART" id="SM00114">
    <property type="entry name" value="CARD"/>
    <property type="match status" value="1"/>
</dbReference>
<accession>A0A5F8GVR1</accession>
<dbReference type="GO" id="GO:0042981">
    <property type="term" value="P:regulation of apoptotic process"/>
    <property type="evidence" value="ECO:0007669"/>
    <property type="project" value="InterPro"/>
</dbReference>
<dbReference type="Bgee" id="ENSMODG00000044732">
    <property type="expression patterns" value="Expressed in spermatid and 4 other cell types or tissues"/>
</dbReference>
<evidence type="ECO:0000313" key="2">
    <source>
        <dbReference type="Ensembl" id="ENSMODP00000051602.1"/>
    </source>
</evidence>
<evidence type="ECO:0000313" key="3">
    <source>
        <dbReference type="Proteomes" id="UP000002280"/>
    </source>
</evidence>
<dbReference type="AlphaFoldDB" id="A0A5F8GVR1"/>
<dbReference type="GO" id="GO:0032991">
    <property type="term" value="C:protein-containing complex"/>
    <property type="evidence" value="ECO:0007669"/>
    <property type="project" value="UniProtKB-ARBA"/>
</dbReference>
<dbReference type="PROSITE" id="PS50209">
    <property type="entry name" value="CARD"/>
    <property type="match status" value="1"/>
</dbReference>
<organism evidence="2 3">
    <name type="scientific">Monodelphis domestica</name>
    <name type="common">Gray short-tailed opossum</name>
    <dbReference type="NCBI Taxonomy" id="13616"/>
    <lineage>
        <taxon>Eukaryota</taxon>
        <taxon>Metazoa</taxon>
        <taxon>Chordata</taxon>
        <taxon>Craniata</taxon>
        <taxon>Vertebrata</taxon>
        <taxon>Euteleostomi</taxon>
        <taxon>Mammalia</taxon>
        <taxon>Metatheria</taxon>
        <taxon>Didelphimorphia</taxon>
        <taxon>Didelphidae</taxon>
        <taxon>Monodelphis</taxon>
    </lineage>
</organism>
<dbReference type="PANTHER" id="PTHR47901:SF3">
    <property type="entry name" value="CASPASE-1"/>
    <property type="match status" value="1"/>
</dbReference>
<protein>
    <recommendedName>
        <fullName evidence="1">CARD domain-containing protein</fullName>
    </recommendedName>
</protein>
<dbReference type="PANTHER" id="PTHR47901">
    <property type="entry name" value="CASPASE RECRUITMENT DOMAIN-CONTAINING PROTEIN 18"/>
    <property type="match status" value="1"/>
</dbReference>
<dbReference type="STRING" id="13616.ENSMODP00000051602"/>